<keyword evidence="3" id="KW-0786">Thiamine pyrophosphate</keyword>
<dbReference type="PANTHER" id="PTHR42818:SF1">
    <property type="entry name" value="SULFOPYRUVATE DECARBOXYLASE"/>
    <property type="match status" value="1"/>
</dbReference>
<accession>A0AAN8Q045</accession>
<evidence type="ECO:0000259" key="7">
    <source>
        <dbReference type="Pfam" id="PF02775"/>
    </source>
</evidence>
<dbReference type="FunFam" id="3.40.50.970:FF:000100">
    <property type="entry name" value="Putative phosphonopyruvate decarboxylase"/>
    <property type="match status" value="1"/>
</dbReference>
<dbReference type="InterPro" id="IPR012001">
    <property type="entry name" value="Thiamin_PyroP_enz_TPP-bd_dom"/>
</dbReference>
<proteinExistence type="predicted"/>
<evidence type="ECO:0000256" key="1">
    <source>
        <dbReference type="ARBA" id="ARBA00018936"/>
    </source>
</evidence>
<feature type="domain" description="Thiamine pyrophosphate enzyme N-terminal TPP-binding" evidence="8">
    <location>
        <begin position="52"/>
        <end position="163"/>
    </location>
</feature>
<evidence type="ECO:0000313" key="9">
    <source>
        <dbReference type="EMBL" id="KAK6191703.1"/>
    </source>
</evidence>
<dbReference type="FunFam" id="3.40.50.970:FF:000101">
    <property type="entry name" value="Putative phosphonopyruvate decarboxylase"/>
    <property type="match status" value="1"/>
</dbReference>
<dbReference type="EMBL" id="JAZGQO010000002">
    <property type="protein sequence ID" value="KAK6191703.1"/>
    <property type="molecule type" value="Genomic_DNA"/>
</dbReference>
<reference evidence="9 10" key="1">
    <citation type="submission" date="2024-01" db="EMBL/GenBank/DDBJ databases">
        <title>The genome of the rayed Mediterranean limpet Patella caerulea (Linnaeus, 1758).</title>
        <authorList>
            <person name="Anh-Thu Weber A."/>
            <person name="Halstead-Nussloch G."/>
        </authorList>
    </citation>
    <scope>NUCLEOTIDE SEQUENCE [LARGE SCALE GENOMIC DNA]</scope>
    <source>
        <strain evidence="9">AATW-2023a</strain>
        <tissue evidence="9">Whole specimen</tissue>
    </source>
</reference>
<dbReference type="InterPro" id="IPR051818">
    <property type="entry name" value="TPP_dependent_decarboxylase"/>
</dbReference>
<dbReference type="PANTHER" id="PTHR42818">
    <property type="entry name" value="SULFOPYRUVATE DECARBOXYLASE SUBUNIT ALPHA"/>
    <property type="match status" value="1"/>
</dbReference>
<dbReference type="Pfam" id="PF02775">
    <property type="entry name" value="TPP_enzyme_C"/>
    <property type="match status" value="1"/>
</dbReference>
<evidence type="ECO:0000256" key="3">
    <source>
        <dbReference type="ARBA" id="ARBA00023052"/>
    </source>
</evidence>
<dbReference type="GO" id="GO:0000287">
    <property type="term" value="F:magnesium ion binding"/>
    <property type="evidence" value="ECO:0007669"/>
    <property type="project" value="InterPro"/>
</dbReference>
<dbReference type="Pfam" id="PF02776">
    <property type="entry name" value="TPP_enzyme_N"/>
    <property type="match status" value="1"/>
</dbReference>
<dbReference type="GO" id="GO:0032923">
    <property type="term" value="P:organic phosphonate biosynthetic process"/>
    <property type="evidence" value="ECO:0007669"/>
    <property type="project" value="InterPro"/>
</dbReference>
<evidence type="ECO:0000256" key="6">
    <source>
        <dbReference type="ARBA" id="ARBA00048767"/>
    </source>
</evidence>
<dbReference type="AlphaFoldDB" id="A0AAN8Q045"/>
<dbReference type="InterPro" id="IPR017684">
    <property type="entry name" value="Phosphono-pyrv_decarboxylase"/>
</dbReference>
<dbReference type="Gene3D" id="3.40.50.970">
    <property type="match status" value="2"/>
</dbReference>
<dbReference type="Proteomes" id="UP001347796">
    <property type="component" value="Unassembled WGS sequence"/>
</dbReference>
<dbReference type="InterPro" id="IPR011766">
    <property type="entry name" value="TPP_enzyme_TPP-bd"/>
</dbReference>
<dbReference type="SUPFAM" id="SSF52518">
    <property type="entry name" value="Thiamin diphosphate-binding fold (THDP-binding)"/>
    <property type="match status" value="2"/>
</dbReference>
<gene>
    <name evidence="9" type="ORF">SNE40_003320</name>
</gene>
<dbReference type="NCBIfam" id="TIGR03297">
    <property type="entry name" value="Ppyr-DeCO2ase"/>
    <property type="match status" value="1"/>
</dbReference>
<protein>
    <recommendedName>
        <fullName evidence="1">2-hydroxyacyl-CoA lyase 2</fullName>
    </recommendedName>
    <alternativeName>
        <fullName evidence="5">IlvB-like protein</fullName>
    </alternativeName>
</protein>
<evidence type="ECO:0000256" key="4">
    <source>
        <dbReference type="ARBA" id="ARBA00023239"/>
    </source>
</evidence>
<dbReference type="CDD" id="cd03371">
    <property type="entry name" value="TPP_PpyrDC"/>
    <property type="match status" value="1"/>
</dbReference>
<feature type="domain" description="Thiamine pyrophosphate enzyme TPP-binding" evidence="7">
    <location>
        <begin position="274"/>
        <end position="392"/>
    </location>
</feature>
<sequence length="423" mass="46608">MAAPVFRRIFSLSNSIPKKFEISVRKKSFYKPNLNGMDSAKLADVKLNPASLYTALDAIDVNYFCGVPDSLLKDFCAFVTDNAPQENHVITANEGNAVGLAAGYHLATGKSAMVYLQNSGLGNMVNPLMSLAAPKVYSIPMLLLVGWRGEPGVKDEPQHVTQGLITIDMLESMRIPYEELPSDETQLMDILEKSRKHMTDKKSPFCLLVRSKTFTPYKLTQNKINLPLTRECALQRVVDLLGERDIIVSTTGMLSRELFEYRVNTGKGHEREFLTVGSMGHASSIALGIALQKPDRQVVCLDGDGAALMHLGSMATVGQSNSCNFKHILFNNGAHDSVGGQPTEARNFDSFSFSKVAIGSGYKKTYIATTEEELKHGMKELMMADGPVLLEIRTSTGSRSNLGRPTRTTIENKDDFMDFISQY</sequence>
<name>A0AAN8Q045_PATCE</name>
<keyword evidence="2" id="KW-0210">Decarboxylase</keyword>
<comment type="catalytic activity">
    <reaction evidence="6">
        <text>(2R)-hydroxyhexadecanoyl-CoA = pentadecanal + formyl-CoA</text>
        <dbReference type="Rhea" id="RHEA:55212"/>
        <dbReference type="ChEBI" id="CHEBI:17302"/>
        <dbReference type="ChEBI" id="CHEBI:57376"/>
        <dbReference type="ChEBI" id="CHEBI:138654"/>
    </reaction>
    <physiologicalReaction direction="left-to-right" evidence="6">
        <dbReference type="Rhea" id="RHEA:55213"/>
    </physiologicalReaction>
</comment>
<dbReference type="InterPro" id="IPR000399">
    <property type="entry name" value="TPP-bd_CS"/>
</dbReference>
<keyword evidence="4" id="KW-0456">Lyase</keyword>
<comment type="caution">
    <text evidence="9">The sequence shown here is derived from an EMBL/GenBank/DDBJ whole genome shotgun (WGS) entry which is preliminary data.</text>
</comment>
<evidence type="ECO:0000256" key="5">
    <source>
        <dbReference type="ARBA" id="ARBA00030510"/>
    </source>
</evidence>
<evidence type="ECO:0000256" key="2">
    <source>
        <dbReference type="ARBA" id="ARBA00022793"/>
    </source>
</evidence>
<dbReference type="CDD" id="cd07035">
    <property type="entry name" value="TPP_PYR_POX_like"/>
    <property type="match status" value="1"/>
</dbReference>
<evidence type="ECO:0000259" key="8">
    <source>
        <dbReference type="Pfam" id="PF02776"/>
    </source>
</evidence>
<dbReference type="GO" id="GO:0030976">
    <property type="term" value="F:thiamine pyrophosphate binding"/>
    <property type="evidence" value="ECO:0007669"/>
    <property type="project" value="InterPro"/>
</dbReference>
<keyword evidence="10" id="KW-1185">Reference proteome</keyword>
<evidence type="ECO:0000313" key="10">
    <source>
        <dbReference type="Proteomes" id="UP001347796"/>
    </source>
</evidence>
<dbReference type="PROSITE" id="PS00187">
    <property type="entry name" value="TPP_ENZYMES"/>
    <property type="match status" value="1"/>
</dbReference>
<organism evidence="9 10">
    <name type="scientific">Patella caerulea</name>
    <name type="common">Rayed Mediterranean limpet</name>
    <dbReference type="NCBI Taxonomy" id="87958"/>
    <lineage>
        <taxon>Eukaryota</taxon>
        <taxon>Metazoa</taxon>
        <taxon>Spiralia</taxon>
        <taxon>Lophotrochozoa</taxon>
        <taxon>Mollusca</taxon>
        <taxon>Gastropoda</taxon>
        <taxon>Patellogastropoda</taxon>
        <taxon>Patelloidea</taxon>
        <taxon>Patellidae</taxon>
        <taxon>Patella</taxon>
    </lineage>
</organism>
<dbReference type="GO" id="GO:0033980">
    <property type="term" value="F:phosphonopyruvate decarboxylase activity"/>
    <property type="evidence" value="ECO:0007669"/>
    <property type="project" value="InterPro"/>
</dbReference>
<dbReference type="InterPro" id="IPR029061">
    <property type="entry name" value="THDP-binding"/>
</dbReference>